<dbReference type="EMBL" id="WUQX01000001">
    <property type="protein sequence ID" value="MXP73897.1"/>
    <property type="molecule type" value="Genomic_DNA"/>
</dbReference>
<feature type="region of interest" description="Disordered" evidence="7">
    <location>
        <begin position="205"/>
        <end position="301"/>
    </location>
</feature>
<keyword evidence="3" id="KW-1003">Cell membrane</keyword>
<evidence type="ECO:0000313" key="10">
    <source>
        <dbReference type="EMBL" id="MXP73897.1"/>
    </source>
</evidence>
<dbReference type="Gene3D" id="2.30.330.10">
    <property type="entry name" value="SpoA-like"/>
    <property type="match status" value="1"/>
</dbReference>
<dbReference type="SUPFAM" id="SSF103039">
    <property type="entry name" value="CheC-like"/>
    <property type="match status" value="1"/>
</dbReference>
<evidence type="ECO:0000256" key="6">
    <source>
        <dbReference type="ARBA" id="ARBA00023136"/>
    </source>
</evidence>
<dbReference type="InterPro" id="IPR036429">
    <property type="entry name" value="SpoA-like_sf"/>
</dbReference>
<organism evidence="11 12">
    <name type="scientific">Sporofaciens musculi</name>
    <dbReference type="NCBI Taxonomy" id="2681861"/>
    <lineage>
        <taxon>Bacteria</taxon>
        <taxon>Bacillati</taxon>
        <taxon>Bacillota</taxon>
        <taxon>Clostridia</taxon>
        <taxon>Lachnospirales</taxon>
        <taxon>Lachnospiraceae</taxon>
        <taxon>Sporofaciens</taxon>
    </lineage>
</organism>
<dbReference type="Proteomes" id="UP000460412">
    <property type="component" value="Unassembled WGS sequence"/>
</dbReference>
<dbReference type="CDD" id="cd17907">
    <property type="entry name" value="FliY_FliN-Y"/>
    <property type="match status" value="1"/>
</dbReference>
<protein>
    <submittedName>
        <fullName evidence="11">Flagellar motor switch protein FliN</fullName>
    </submittedName>
</protein>
<keyword evidence="12" id="KW-1185">Reference proteome</keyword>
<dbReference type="Gene3D" id="3.40.1550.10">
    <property type="entry name" value="CheC-like"/>
    <property type="match status" value="1"/>
</dbReference>
<dbReference type="EMBL" id="WUQX01000001">
    <property type="protein sequence ID" value="MXP78885.1"/>
    <property type="molecule type" value="Genomic_DNA"/>
</dbReference>
<keyword evidence="11" id="KW-0966">Cell projection</keyword>
<keyword evidence="11" id="KW-0282">Flagellum</keyword>
<evidence type="ECO:0000256" key="1">
    <source>
        <dbReference type="ARBA" id="ARBA00004413"/>
    </source>
</evidence>
<evidence type="ECO:0000259" key="9">
    <source>
        <dbReference type="Pfam" id="PF04509"/>
    </source>
</evidence>
<sequence>MNSDCFSKLEIDAIGEILNISLGASATAVSTMLSARVDITTPIVNIVKKEEFELDRVDPAVCVEITYVAGLEGQNVMLLKRHDIKVIVEMAMGMEIADEDFELDEINISAVCEVMNQMMGASATALSEFLGRVVDISTPISFEVENEQQFIDKYFIDEEPKVLIGFTLKIADKLESEFFNVMPIALAKGLVEGFLPPEDIIPYVPGGQESVPQAEAPTPAPVPEPAPAASEPAAEASGGKMSQEEIERMLAGMVGGEPDPEPAPAPTPEPASAPTPVAAEPAPTPAAAPEPAPVPAQAAAAPVAEPTAGAAAQPAMMPMMQGAAQPMVSPDVSMMQMQMMQQMMQQMQQMQQQMQEQNSAPKPVAAPPEPKMIHVQPPMQPNLKADTGIVLEGEQEENMELIMSVPLEVSVEIGRTKKLVKDILDFTKGSLVVLDKLAGEQVDLYVNGQCIAKGDVVVVEDNFGIRITEIMKVNLIALEQH</sequence>
<dbReference type="PANTHER" id="PTHR43484">
    <property type="match status" value="1"/>
</dbReference>
<evidence type="ECO:0000256" key="4">
    <source>
        <dbReference type="ARBA" id="ARBA00022500"/>
    </source>
</evidence>
<keyword evidence="5" id="KW-0283">Flagellar rotation</keyword>
<dbReference type="GO" id="GO:0003774">
    <property type="term" value="F:cytoskeletal motor activity"/>
    <property type="evidence" value="ECO:0007669"/>
    <property type="project" value="InterPro"/>
</dbReference>
<dbReference type="InterPro" id="IPR051469">
    <property type="entry name" value="FliN/MopA/SpaO"/>
</dbReference>
<comment type="caution">
    <text evidence="11">The sequence shown here is derived from an EMBL/GenBank/DDBJ whole genome shotgun (WGS) entry which is preliminary data.</text>
</comment>
<dbReference type="InterPro" id="IPR012826">
    <property type="entry name" value="FliN"/>
</dbReference>
<keyword evidence="11" id="KW-0969">Cilium</keyword>
<feature type="domain" description="CheC-like protein" evidence="9">
    <location>
        <begin position="10"/>
        <end position="46"/>
    </location>
</feature>
<gene>
    <name evidence="11" type="primary">fliN</name>
    <name evidence="10" type="ORF">GN277_00065</name>
    <name evidence="11" type="ORF">GN277_27185</name>
</gene>
<dbReference type="InterPro" id="IPR007597">
    <property type="entry name" value="CheC"/>
</dbReference>
<reference evidence="11 12" key="1">
    <citation type="submission" date="2019-12" db="EMBL/GenBank/DDBJ databases">
        <title>Sporaefaciens musculi gen. nov., sp. nov., a novel bacterium isolated from the caecum of an obese mouse.</title>
        <authorList>
            <person name="Rasmussen T.S."/>
            <person name="Streidl T."/>
            <person name="Hitch T.C.A."/>
            <person name="Wortmann E."/>
            <person name="Deptula P."/>
            <person name="Hansen M."/>
            <person name="Nielsen D.S."/>
            <person name="Clavel T."/>
            <person name="Vogensen F.K."/>
        </authorList>
    </citation>
    <scope>NUCLEOTIDE SEQUENCE [LARGE SCALE GENOMIC DNA]</scope>
    <source>
        <strain evidence="11 12">WCA-9-b2</strain>
    </source>
</reference>
<feature type="compositionally biased region" description="Pro residues" evidence="7">
    <location>
        <begin position="282"/>
        <end position="294"/>
    </location>
</feature>
<feature type="domain" description="Flagellar motor switch protein FliN-like C-terminal" evidence="8">
    <location>
        <begin position="401"/>
        <end position="471"/>
    </location>
</feature>
<dbReference type="RefSeq" id="WP_159748810.1">
    <property type="nucleotide sequence ID" value="NZ_CASSPE010000087.1"/>
</dbReference>
<dbReference type="GO" id="GO:0009425">
    <property type="term" value="C:bacterial-type flagellum basal body"/>
    <property type="evidence" value="ECO:0007669"/>
    <property type="project" value="InterPro"/>
</dbReference>
<dbReference type="InterPro" id="IPR028976">
    <property type="entry name" value="CheC-like_sf"/>
</dbReference>
<keyword evidence="4" id="KW-0145">Chemotaxis</keyword>
<evidence type="ECO:0000256" key="3">
    <source>
        <dbReference type="ARBA" id="ARBA00022475"/>
    </source>
</evidence>
<evidence type="ECO:0000313" key="12">
    <source>
        <dbReference type="Proteomes" id="UP000460412"/>
    </source>
</evidence>
<evidence type="ECO:0000313" key="11">
    <source>
        <dbReference type="EMBL" id="MXP78885.1"/>
    </source>
</evidence>
<evidence type="ECO:0000256" key="7">
    <source>
        <dbReference type="SAM" id="MobiDB-lite"/>
    </source>
</evidence>
<proteinExistence type="inferred from homology"/>
<comment type="subcellular location">
    <subcellularLocation>
        <location evidence="1">Cell membrane</location>
        <topology evidence="1">Peripheral membrane protein</topology>
        <orientation evidence="1">Cytoplasmic side</orientation>
    </subcellularLocation>
</comment>
<evidence type="ECO:0000259" key="8">
    <source>
        <dbReference type="Pfam" id="PF01052"/>
    </source>
</evidence>
<dbReference type="PANTHER" id="PTHR43484:SF1">
    <property type="entry name" value="FLAGELLAR MOTOR SWITCH PROTEIN FLIN"/>
    <property type="match status" value="1"/>
</dbReference>
<dbReference type="SUPFAM" id="SSF101801">
    <property type="entry name" value="Surface presentation of antigens (SPOA)"/>
    <property type="match status" value="1"/>
</dbReference>
<evidence type="ECO:0000256" key="2">
    <source>
        <dbReference type="ARBA" id="ARBA00009226"/>
    </source>
</evidence>
<evidence type="ECO:0000256" key="5">
    <source>
        <dbReference type="ARBA" id="ARBA00022779"/>
    </source>
</evidence>
<dbReference type="GO" id="GO:0005886">
    <property type="term" value="C:plasma membrane"/>
    <property type="evidence" value="ECO:0007669"/>
    <property type="project" value="UniProtKB-SubCell"/>
</dbReference>
<dbReference type="NCBIfam" id="TIGR02480">
    <property type="entry name" value="fliN"/>
    <property type="match status" value="1"/>
</dbReference>
<dbReference type="GO" id="GO:0016787">
    <property type="term" value="F:hydrolase activity"/>
    <property type="evidence" value="ECO:0007669"/>
    <property type="project" value="InterPro"/>
</dbReference>
<comment type="similarity">
    <text evidence="2">Belongs to the FliN/MopA/SpaO family.</text>
</comment>
<dbReference type="Pfam" id="PF01052">
    <property type="entry name" value="FliMN_C"/>
    <property type="match status" value="1"/>
</dbReference>
<accession>A0A7X3MM56</accession>
<dbReference type="PRINTS" id="PR00956">
    <property type="entry name" value="FLGMOTORFLIN"/>
</dbReference>
<dbReference type="InterPro" id="IPR001543">
    <property type="entry name" value="FliN-like_C"/>
</dbReference>
<dbReference type="GO" id="GO:0006935">
    <property type="term" value="P:chemotaxis"/>
    <property type="evidence" value="ECO:0007669"/>
    <property type="project" value="UniProtKB-KW"/>
</dbReference>
<dbReference type="GO" id="GO:0071973">
    <property type="term" value="P:bacterial-type flagellum-dependent cell motility"/>
    <property type="evidence" value="ECO:0007669"/>
    <property type="project" value="InterPro"/>
</dbReference>
<feature type="compositionally biased region" description="Pro residues" evidence="7">
    <location>
        <begin position="261"/>
        <end position="273"/>
    </location>
</feature>
<feature type="compositionally biased region" description="Low complexity" evidence="7">
    <location>
        <begin position="227"/>
        <end position="236"/>
    </location>
</feature>
<feature type="domain" description="CheC-like protein" evidence="9">
    <location>
        <begin position="109"/>
        <end position="140"/>
    </location>
</feature>
<keyword evidence="6" id="KW-0472">Membrane</keyword>
<dbReference type="AlphaFoldDB" id="A0A7X3MM56"/>
<name>A0A7X3MM56_9FIRM</name>
<dbReference type="InterPro" id="IPR001172">
    <property type="entry name" value="FliN_T3SS_HrcQb"/>
</dbReference>
<dbReference type="Pfam" id="PF04509">
    <property type="entry name" value="CheC"/>
    <property type="match status" value="2"/>
</dbReference>